<organism evidence="7 8">
    <name type="scientific">Erwinia rhapontici</name>
    <name type="common">Pectobacterium rhapontici</name>
    <dbReference type="NCBI Taxonomy" id="55212"/>
    <lineage>
        <taxon>Bacteria</taxon>
        <taxon>Pseudomonadati</taxon>
        <taxon>Pseudomonadota</taxon>
        <taxon>Gammaproteobacteria</taxon>
        <taxon>Enterobacterales</taxon>
        <taxon>Erwiniaceae</taxon>
        <taxon>Erwinia</taxon>
    </lineage>
</organism>
<dbReference type="Gene3D" id="2.60.40.1090">
    <property type="entry name" value="Fimbrial-type adhesion domain"/>
    <property type="match status" value="1"/>
</dbReference>
<feature type="chain" id="PRO_5045390598" evidence="5">
    <location>
        <begin position="24"/>
        <end position="175"/>
    </location>
</feature>
<name>A0ABM7N3C3_ERWRD</name>
<comment type="similarity">
    <text evidence="2">Belongs to the fimbrial protein family.</text>
</comment>
<dbReference type="SUPFAM" id="SSF49401">
    <property type="entry name" value="Bacterial adhesins"/>
    <property type="match status" value="1"/>
</dbReference>
<dbReference type="RefSeq" id="WP_133841358.1">
    <property type="nucleotide sequence ID" value="NZ_AP024329.1"/>
</dbReference>
<feature type="signal peptide" evidence="5">
    <location>
        <begin position="1"/>
        <end position="23"/>
    </location>
</feature>
<evidence type="ECO:0000313" key="7">
    <source>
        <dbReference type="EMBL" id="BCQ35893.1"/>
    </source>
</evidence>
<feature type="domain" description="Fimbrial-type adhesion" evidence="6">
    <location>
        <begin position="28"/>
        <end position="174"/>
    </location>
</feature>
<dbReference type="Pfam" id="PF00419">
    <property type="entry name" value="Fimbrial"/>
    <property type="match status" value="1"/>
</dbReference>
<dbReference type="InterPro" id="IPR000259">
    <property type="entry name" value="Adhesion_dom_fimbrial"/>
</dbReference>
<evidence type="ECO:0000256" key="2">
    <source>
        <dbReference type="ARBA" id="ARBA00006671"/>
    </source>
</evidence>
<evidence type="ECO:0000256" key="5">
    <source>
        <dbReference type="SAM" id="SignalP"/>
    </source>
</evidence>
<dbReference type="PANTHER" id="PTHR33420:SF3">
    <property type="entry name" value="FIMBRIAL SUBUNIT ELFA"/>
    <property type="match status" value="1"/>
</dbReference>
<dbReference type="PANTHER" id="PTHR33420">
    <property type="entry name" value="FIMBRIAL SUBUNIT ELFA-RELATED"/>
    <property type="match status" value="1"/>
</dbReference>
<keyword evidence="8" id="KW-1185">Reference proteome</keyword>
<evidence type="ECO:0000256" key="4">
    <source>
        <dbReference type="ARBA" id="ARBA00023263"/>
    </source>
</evidence>
<keyword evidence="4" id="KW-0281">Fimbrium</keyword>
<dbReference type="Proteomes" id="UP000677515">
    <property type="component" value="Chromosome"/>
</dbReference>
<dbReference type="EMBL" id="AP024329">
    <property type="protein sequence ID" value="BCQ35893.1"/>
    <property type="molecule type" value="Genomic_DNA"/>
</dbReference>
<sequence>MKKRLLATSMIAALALPVPAVMAANGTITFTGDISNTTCNVSVNGRNSSTTIVFEPISASALAKAGEVANEQPVILTLTNCQNPTENVRALFDSTETDSMTGNLKNKGSAANVQVQLMDNNRKPIKLGDGSQASGPSFKIVDDLATLNYFARYYATDKVEAGDVSTVVNYSLSYF</sequence>
<gene>
    <name evidence="7" type="ORF">ERHA53_32360</name>
</gene>
<dbReference type="InterPro" id="IPR008966">
    <property type="entry name" value="Adhesion_dom_sf"/>
</dbReference>
<keyword evidence="3 5" id="KW-0732">Signal</keyword>
<reference evidence="7 8" key="1">
    <citation type="submission" date="2021-01" db="EMBL/GenBank/DDBJ databases">
        <title>Complete genome sequence of Erwinia rhapontici MAFF 311153.</title>
        <authorList>
            <person name="Morohoshi T."/>
            <person name="Someya N."/>
        </authorList>
    </citation>
    <scope>NUCLEOTIDE SEQUENCE [LARGE SCALE GENOMIC DNA]</scope>
    <source>
        <strain evidence="7 8">MAFF 311153</strain>
    </source>
</reference>
<accession>A0ABM7N3C3</accession>
<evidence type="ECO:0000259" key="6">
    <source>
        <dbReference type="Pfam" id="PF00419"/>
    </source>
</evidence>
<proteinExistence type="inferred from homology"/>
<protein>
    <submittedName>
        <fullName evidence="7">Fimbrial protein</fullName>
    </submittedName>
</protein>
<evidence type="ECO:0000256" key="1">
    <source>
        <dbReference type="ARBA" id="ARBA00004561"/>
    </source>
</evidence>
<comment type="subcellular location">
    <subcellularLocation>
        <location evidence="1">Fimbrium</location>
    </subcellularLocation>
</comment>
<dbReference type="GeneID" id="99867528"/>
<dbReference type="InterPro" id="IPR036937">
    <property type="entry name" value="Adhesion_dom_fimbrial_sf"/>
</dbReference>
<evidence type="ECO:0000256" key="3">
    <source>
        <dbReference type="ARBA" id="ARBA00022729"/>
    </source>
</evidence>
<evidence type="ECO:0000313" key="8">
    <source>
        <dbReference type="Proteomes" id="UP000677515"/>
    </source>
</evidence>
<dbReference type="InterPro" id="IPR050263">
    <property type="entry name" value="Bact_Fimbrial_Adh_Pro"/>
</dbReference>